<protein>
    <submittedName>
        <fullName evidence="2">Uncharacterized protein</fullName>
    </submittedName>
</protein>
<gene>
    <name evidence="2" type="ORF">LITE_LOCUS50419</name>
</gene>
<feature type="region of interest" description="Disordered" evidence="1">
    <location>
        <begin position="1"/>
        <end position="74"/>
    </location>
</feature>
<evidence type="ECO:0000313" key="2">
    <source>
        <dbReference type="EMBL" id="CAI0625421.1"/>
    </source>
</evidence>
<name>A0AAV0S042_9ROSI</name>
<accession>A0AAV0S042</accession>
<organism evidence="2 3">
    <name type="scientific">Linum tenue</name>
    <dbReference type="NCBI Taxonomy" id="586396"/>
    <lineage>
        <taxon>Eukaryota</taxon>
        <taxon>Viridiplantae</taxon>
        <taxon>Streptophyta</taxon>
        <taxon>Embryophyta</taxon>
        <taxon>Tracheophyta</taxon>
        <taxon>Spermatophyta</taxon>
        <taxon>Magnoliopsida</taxon>
        <taxon>eudicotyledons</taxon>
        <taxon>Gunneridae</taxon>
        <taxon>Pentapetalae</taxon>
        <taxon>rosids</taxon>
        <taxon>fabids</taxon>
        <taxon>Malpighiales</taxon>
        <taxon>Linaceae</taxon>
        <taxon>Linum</taxon>
    </lineage>
</organism>
<dbReference type="AlphaFoldDB" id="A0AAV0S042"/>
<proteinExistence type="predicted"/>
<reference evidence="2" key="1">
    <citation type="submission" date="2022-08" db="EMBL/GenBank/DDBJ databases">
        <authorList>
            <person name="Gutierrez-Valencia J."/>
        </authorList>
    </citation>
    <scope>NUCLEOTIDE SEQUENCE</scope>
</reference>
<dbReference type="EMBL" id="CAMGYJ010000011">
    <property type="protein sequence ID" value="CAI0625421.1"/>
    <property type="molecule type" value="Genomic_DNA"/>
</dbReference>
<evidence type="ECO:0000256" key="1">
    <source>
        <dbReference type="SAM" id="MobiDB-lite"/>
    </source>
</evidence>
<keyword evidence="3" id="KW-1185">Reference proteome</keyword>
<evidence type="ECO:0000313" key="3">
    <source>
        <dbReference type="Proteomes" id="UP001154282"/>
    </source>
</evidence>
<comment type="caution">
    <text evidence="2">The sequence shown here is derived from an EMBL/GenBank/DDBJ whole genome shotgun (WGS) entry which is preliminary data.</text>
</comment>
<dbReference type="Proteomes" id="UP001154282">
    <property type="component" value="Unassembled WGS sequence"/>
</dbReference>
<sequence>MASNPSPPCSFVRDSSAAREGKPHGRRSIGEEVPFSDRDRNHPLRNFPDLAPVDSVTAISDSRGRTDIDNDSGE</sequence>